<dbReference type="RefSeq" id="WP_119352172.1">
    <property type="nucleotide sequence ID" value="NZ_QWET01000032.1"/>
</dbReference>
<dbReference type="PROSITE" id="PS51257">
    <property type="entry name" value="PROKAR_LIPOPROTEIN"/>
    <property type="match status" value="1"/>
</dbReference>
<name>A0A399CRU7_9BACT</name>
<evidence type="ECO:0008006" key="3">
    <source>
        <dbReference type="Google" id="ProtNLM"/>
    </source>
</evidence>
<sequence length="267" mass="30541">MKNTILVTLITTVIFLTSCSDDDMGEPVFRLTEFNGAYAMRPGTFLSGYLTDLNCCLIEYQNGKVSKAIYKNTIGQPLPVDGFTGNVNLTNEYHEIVYQKNIVKIIKKIDSDDIPYTPQITQLTLDKTKRIIKRTDSISKDTTEYSYSKNGLLNESVTYNGDCCIVTRKFYFDSNNNLTRIYEESNYNNGSKFYAFEYFDGYDNGINGFKNLGIIEGAFTRSFSQNNFNVYSRASYNNENILQDTMRITLNVEYDEDGYPIYGDCTE</sequence>
<dbReference type="EMBL" id="QWET01000032">
    <property type="protein sequence ID" value="RIH62864.1"/>
    <property type="molecule type" value="Genomic_DNA"/>
</dbReference>
<reference evidence="1 2" key="1">
    <citation type="journal article" date="2015" name="Int. J. Syst. Evol. Microbiol.">
        <title>Mariniphaga sediminis sp. nov., isolated from coastal sediment.</title>
        <authorList>
            <person name="Wang F.Q."/>
            <person name="Shen Q.Y."/>
            <person name="Chen G.J."/>
            <person name="Du Z.J."/>
        </authorList>
    </citation>
    <scope>NUCLEOTIDE SEQUENCE [LARGE SCALE GENOMIC DNA]</scope>
    <source>
        <strain evidence="1 2">SY21</strain>
    </source>
</reference>
<accession>A0A399CRU7</accession>
<evidence type="ECO:0000313" key="1">
    <source>
        <dbReference type="EMBL" id="RIH62864.1"/>
    </source>
</evidence>
<dbReference type="AlphaFoldDB" id="A0A399CRU7"/>
<proteinExistence type="predicted"/>
<organism evidence="1 2">
    <name type="scientific">Mariniphaga sediminis</name>
    <dbReference type="NCBI Taxonomy" id="1628158"/>
    <lineage>
        <taxon>Bacteria</taxon>
        <taxon>Pseudomonadati</taxon>
        <taxon>Bacteroidota</taxon>
        <taxon>Bacteroidia</taxon>
        <taxon>Marinilabiliales</taxon>
        <taxon>Prolixibacteraceae</taxon>
        <taxon>Mariniphaga</taxon>
    </lineage>
</organism>
<evidence type="ECO:0000313" key="2">
    <source>
        <dbReference type="Proteomes" id="UP000266441"/>
    </source>
</evidence>
<protein>
    <recommendedName>
        <fullName evidence="3">DUF4595 domain-containing protein</fullName>
    </recommendedName>
</protein>
<gene>
    <name evidence="1" type="ORF">D1164_22550</name>
</gene>
<dbReference type="Proteomes" id="UP000266441">
    <property type="component" value="Unassembled WGS sequence"/>
</dbReference>
<comment type="caution">
    <text evidence="1">The sequence shown here is derived from an EMBL/GenBank/DDBJ whole genome shotgun (WGS) entry which is preliminary data.</text>
</comment>
<keyword evidence="2" id="KW-1185">Reference proteome</keyword>
<dbReference type="OrthoDB" id="703951at2"/>